<dbReference type="RefSeq" id="WP_112333333.1">
    <property type="nucleotide sequence ID" value="NZ_QLYR01000009.1"/>
</dbReference>
<organism evidence="4 5">
    <name type="scientific">Hydrogeniiclostridium mannosilyticum</name>
    <dbReference type="NCBI Taxonomy" id="2764322"/>
    <lineage>
        <taxon>Bacteria</taxon>
        <taxon>Bacillati</taxon>
        <taxon>Bacillota</taxon>
        <taxon>Clostridia</taxon>
        <taxon>Eubacteriales</taxon>
        <taxon>Acutalibacteraceae</taxon>
        <taxon>Hydrogeniiclostridium</taxon>
    </lineage>
</organism>
<dbReference type="Pfam" id="PF13673">
    <property type="entry name" value="Acetyltransf_10"/>
    <property type="match status" value="1"/>
</dbReference>
<dbReference type="InterPro" id="IPR050832">
    <property type="entry name" value="Bact_Acetyltransf"/>
</dbReference>
<dbReference type="PANTHER" id="PTHR43877">
    <property type="entry name" value="AMINOALKYLPHOSPHONATE N-ACETYLTRANSFERASE-RELATED-RELATED"/>
    <property type="match status" value="1"/>
</dbReference>
<feature type="domain" description="N-acetyltransferase" evidence="3">
    <location>
        <begin position="4"/>
        <end position="144"/>
    </location>
</feature>
<protein>
    <submittedName>
        <fullName evidence="4">GNAT family N-acetyltransferase</fullName>
    </submittedName>
</protein>
<accession>A0A328UD07</accession>
<evidence type="ECO:0000313" key="5">
    <source>
        <dbReference type="Proteomes" id="UP000249377"/>
    </source>
</evidence>
<dbReference type="GO" id="GO:0016747">
    <property type="term" value="F:acyltransferase activity, transferring groups other than amino-acyl groups"/>
    <property type="evidence" value="ECO:0007669"/>
    <property type="project" value="InterPro"/>
</dbReference>
<dbReference type="CDD" id="cd04301">
    <property type="entry name" value="NAT_SF"/>
    <property type="match status" value="1"/>
</dbReference>
<keyword evidence="1 4" id="KW-0808">Transferase</keyword>
<sequence>MNDIKIELAKGLENIPAAQAIRQKVFVEEQGFQLEFDGTDPIAWHAVLWLEQVPAATGRTFPSETEGVFTIGRIAVLPAFRGRDCGSQIVLRLEQAAQENGARSIQLCAQERALGFYEKLGYRRVGGIVYDESVPHVNMVKQLSNTFEPAGIY</sequence>
<dbReference type="Gene3D" id="3.40.630.30">
    <property type="match status" value="1"/>
</dbReference>
<comment type="caution">
    <text evidence="4">The sequence shown here is derived from an EMBL/GenBank/DDBJ whole genome shotgun (WGS) entry which is preliminary data.</text>
</comment>
<dbReference type="InterPro" id="IPR016181">
    <property type="entry name" value="Acyl_CoA_acyltransferase"/>
</dbReference>
<dbReference type="PANTHER" id="PTHR43877:SF2">
    <property type="entry name" value="AMINOALKYLPHOSPHONATE N-ACETYLTRANSFERASE-RELATED"/>
    <property type="match status" value="1"/>
</dbReference>
<dbReference type="SUPFAM" id="SSF55729">
    <property type="entry name" value="Acyl-CoA N-acyltransferases (Nat)"/>
    <property type="match status" value="1"/>
</dbReference>
<evidence type="ECO:0000256" key="1">
    <source>
        <dbReference type="ARBA" id="ARBA00022679"/>
    </source>
</evidence>
<evidence type="ECO:0000313" key="4">
    <source>
        <dbReference type="EMBL" id="RAQ22769.1"/>
    </source>
</evidence>
<reference evidence="4 5" key="1">
    <citation type="submission" date="2018-06" db="EMBL/GenBank/DDBJ databases">
        <title>Noncontiguous genome sequence of Ruminococcaceae bacterium ASD2818.</title>
        <authorList>
            <person name="Chaplin A.V."/>
            <person name="Sokolova S.R."/>
            <person name="Kochetkova T.O."/>
            <person name="Goltsov A.Y."/>
            <person name="Trofimov D.Y."/>
            <person name="Efimov B.A."/>
        </authorList>
    </citation>
    <scope>NUCLEOTIDE SEQUENCE [LARGE SCALE GENOMIC DNA]</scope>
    <source>
        <strain evidence="4 5">ASD2818</strain>
    </source>
</reference>
<keyword evidence="5" id="KW-1185">Reference proteome</keyword>
<dbReference type="EMBL" id="QLYR01000009">
    <property type="protein sequence ID" value="RAQ22769.1"/>
    <property type="molecule type" value="Genomic_DNA"/>
</dbReference>
<dbReference type="InterPro" id="IPR000182">
    <property type="entry name" value="GNAT_dom"/>
</dbReference>
<evidence type="ECO:0000259" key="3">
    <source>
        <dbReference type="PROSITE" id="PS51186"/>
    </source>
</evidence>
<keyword evidence="2" id="KW-0012">Acyltransferase</keyword>
<dbReference type="PROSITE" id="PS51186">
    <property type="entry name" value="GNAT"/>
    <property type="match status" value="1"/>
</dbReference>
<name>A0A328UD07_9FIRM</name>
<gene>
    <name evidence="4" type="ORF">DPQ25_11565</name>
</gene>
<dbReference type="Proteomes" id="UP000249377">
    <property type="component" value="Unassembled WGS sequence"/>
</dbReference>
<proteinExistence type="predicted"/>
<dbReference type="AlphaFoldDB" id="A0A328UD07"/>
<evidence type="ECO:0000256" key="2">
    <source>
        <dbReference type="ARBA" id="ARBA00023315"/>
    </source>
</evidence>